<protein>
    <submittedName>
        <fullName evidence="2">Uncharacterized protein</fullName>
    </submittedName>
</protein>
<reference evidence="2 3" key="1">
    <citation type="journal article" date="2016" name="Sci. Rep.">
        <title>Metabolic traits of an uncultured archaeal lineage -MSBL1- from brine pools of the Red Sea.</title>
        <authorList>
            <person name="Mwirichia R."/>
            <person name="Alam I."/>
            <person name="Rashid M."/>
            <person name="Vinu M."/>
            <person name="Ba-Alawi W."/>
            <person name="Anthony Kamau A."/>
            <person name="Kamanda Ngugi D."/>
            <person name="Goker M."/>
            <person name="Klenk H.P."/>
            <person name="Bajic V."/>
            <person name="Stingl U."/>
        </authorList>
    </citation>
    <scope>NUCLEOTIDE SEQUENCE [LARGE SCALE GENOMIC DNA]</scope>
    <source>
        <strain evidence="2">SCGC-AAA259B11</strain>
    </source>
</reference>
<dbReference type="Proteomes" id="UP000070184">
    <property type="component" value="Unassembled WGS sequence"/>
</dbReference>
<feature type="region of interest" description="Disordered" evidence="1">
    <location>
        <begin position="1"/>
        <end position="32"/>
    </location>
</feature>
<comment type="caution">
    <text evidence="2">The sequence shown here is derived from an EMBL/GenBank/DDBJ whole genome shotgun (WGS) entry which is preliminary data.</text>
</comment>
<name>A0A133U4E6_9EURY</name>
<proteinExistence type="predicted"/>
<dbReference type="EMBL" id="LHXK01000058">
    <property type="protein sequence ID" value="KXA89063.1"/>
    <property type="molecule type" value="Genomic_DNA"/>
</dbReference>
<evidence type="ECO:0000313" key="3">
    <source>
        <dbReference type="Proteomes" id="UP000070184"/>
    </source>
</evidence>
<sequence>MTASVRAGGCEATRRDPGKAKGDGTPWTGGQKKNEELLIVDVEPSASVVPALSTRYFFFGRSKG</sequence>
<dbReference type="AlphaFoldDB" id="A0A133U4E6"/>
<feature type="compositionally biased region" description="Basic and acidic residues" evidence="1">
    <location>
        <begin position="12"/>
        <end position="22"/>
    </location>
</feature>
<organism evidence="2 3">
    <name type="scientific">candidate division MSBL1 archaeon SCGC-AAA259B11</name>
    <dbReference type="NCBI Taxonomy" id="1698260"/>
    <lineage>
        <taxon>Archaea</taxon>
        <taxon>Methanobacteriati</taxon>
        <taxon>Methanobacteriota</taxon>
        <taxon>candidate division MSBL1</taxon>
    </lineage>
</organism>
<keyword evidence="3" id="KW-1185">Reference proteome</keyword>
<evidence type="ECO:0000256" key="1">
    <source>
        <dbReference type="SAM" id="MobiDB-lite"/>
    </source>
</evidence>
<accession>A0A133U4E6</accession>
<gene>
    <name evidence="2" type="ORF">AKJ61_03660</name>
</gene>
<evidence type="ECO:0000313" key="2">
    <source>
        <dbReference type="EMBL" id="KXA89063.1"/>
    </source>
</evidence>